<keyword evidence="3" id="KW-1185">Reference proteome</keyword>
<dbReference type="InterPro" id="IPR003779">
    <property type="entry name" value="CMD-like"/>
</dbReference>
<dbReference type="PANTHER" id="PTHR35446">
    <property type="entry name" value="SI:CH211-175M2.5"/>
    <property type="match status" value="1"/>
</dbReference>
<dbReference type="Gene3D" id="1.20.1290.10">
    <property type="entry name" value="AhpD-like"/>
    <property type="match status" value="1"/>
</dbReference>
<dbReference type="NCBIfam" id="TIGR01926">
    <property type="entry name" value="peroxid_rel"/>
    <property type="match status" value="1"/>
</dbReference>
<keyword evidence="2" id="KW-0560">Oxidoreductase</keyword>
<dbReference type="Pfam" id="PF02627">
    <property type="entry name" value="CMD"/>
    <property type="match status" value="1"/>
</dbReference>
<sequence length="172" mass="17942">MTRITALPLDQAPASTRPTLESVQKALGFVPNLFKTLAHSPAALNGYMALSQAMARSALSAAEKETVALATSQANGCDYCLAAHAQFAGKAGLDAGQIRAARDGELNAVAVFARQVTESRGRVTDDQLAAARVAGLDDAKIVEIIAQVAVMTLTNYLNNVASTEVDFPPLAD</sequence>
<name>A0A5J6QLI3_9GAMM</name>
<evidence type="ECO:0000259" key="1">
    <source>
        <dbReference type="Pfam" id="PF02627"/>
    </source>
</evidence>
<dbReference type="EMBL" id="CP043311">
    <property type="protein sequence ID" value="QEY63257.1"/>
    <property type="molecule type" value="Genomic_DNA"/>
</dbReference>
<dbReference type="NCBIfam" id="TIGR00778">
    <property type="entry name" value="ahpD_dom"/>
    <property type="match status" value="1"/>
</dbReference>
<reference evidence="2 3" key="1">
    <citation type="submission" date="2019-08" db="EMBL/GenBank/DDBJ databases">
        <title>Whole-genome Sequencing of e-waste polymer degrading bacterium Pseudomonas sp. strain PE08.</title>
        <authorList>
            <person name="Kirdat K."/>
            <person name="Debbarma P."/>
            <person name="Narawade N."/>
            <person name="Suyal D."/>
            <person name="Thorat V."/>
            <person name="Shouche Y."/>
            <person name="Goel R."/>
            <person name="Yadav A."/>
        </authorList>
    </citation>
    <scope>NUCLEOTIDE SEQUENCE [LARGE SCALE GENOMIC DNA]</scope>
    <source>
        <strain evidence="2 3">PE08</strain>
    </source>
</reference>
<proteinExistence type="predicted"/>
<gene>
    <name evidence="2" type="ORF">FXN65_14785</name>
</gene>
<protein>
    <submittedName>
        <fullName evidence="2">Peroxidase-related enzyme</fullName>
    </submittedName>
</protein>
<evidence type="ECO:0000313" key="3">
    <source>
        <dbReference type="Proteomes" id="UP000327179"/>
    </source>
</evidence>
<keyword evidence="2" id="KW-0575">Peroxidase</keyword>
<dbReference type="RefSeq" id="WP_151133906.1">
    <property type="nucleotide sequence ID" value="NZ_CP043311.1"/>
</dbReference>
<dbReference type="Proteomes" id="UP000327179">
    <property type="component" value="Chromosome"/>
</dbReference>
<accession>A0A5J6QLI3</accession>
<dbReference type="AlphaFoldDB" id="A0A5J6QLI3"/>
<feature type="domain" description="Carboxymuconolactone decarboxylase-like" evidence="1">
    <location>
        <begin position="41"/>
        <end position="102"/>
    </location>
</feature>
<dbReference type="PANTHER" id="PTHR35446:SF3">
    <property type="entry name" value="CMD DOMAIN-CONTAINING PROTEIN"/>
    <property type="match status" value="1"/>
</dbReference>
<dbReference type="InterPro" id="IPR029032">
    <property type="entry name" value="AhpD-like"/>
</dbReference>
<organism evidence="2 3">
    <name type="scientific">Metapseudomonas lalkuanensis</name>
    <dbReference type="NCBI Taxonomy" id="2604832"/>
    <lineage>
        <taxon>Bacteria</taxon>
        <taxon>Pseudomonadati</taxon>
        <taxon>Pseudomonadota</taxon>
        <taxon>Gammaproteobacteria</taxon>
        <taxon>Pseudomonadales</taxon>
        <taxon>Pseudomonadaceae</taxon>
        <taxon>Metapseudomonas</taxon>
    </lineage>
</organism>
<dbReference type="InterPro" id="IPR010195">
    <property type="entry name" value="Uncharacterised_peroxidase-rel"/>
</dbReference>
<evidence type="ECO:0000313" key="2">
    <source>
        <dbReference type="EMBL" id="QEY63257.1"/>
    </source>
</evidence>
<dbReference type="InterPro" id="IPR004675">
    <property type="entry name" value="AhpD_core"/>
</dbReference>
<dbReference type="KEGG" id="plal:FXN65_14785"/>
<dbReference type="SUPFAM" id="SSF69118">
    <property type="entry name" value="AhpD-like"/>
    <property type="match status" value="1"/>
</dbReference>
<dbReference type="GO" id="GO:0051920">
    <property type="term" value="F:peroxiredoxin activity"/>
    <property type="evidence" value="ECO:0007669"/>
    <property type="project" value="InterPro"/>
</dbReference>